<evidence type="ECO:0000313" key="2">
    <source>
        <dbReference type="EMBL" id="CAG7734186.1"/>
    </source>
</evidence>
<dbReference type="AlphaFoldDB" id="A0A8J2KYH8"/>
<comment type="caution">
    <text evidence="2">The sequence shown here is derived from an EMBL/GenBank/DDBJ whole genome shotgun (WGS) entry which is preliminary data.</text>
</comment>
<organism evidence="2 3">
    <name type="scientific">Allacma fusca</name>
    <dbReference type="NCBI Taxonomy" id="39272"/>
    <lineage>
        <taxon>Eukaryota</taxon>
        <taxon>Metazoa</taxon>
        <taxon>Ecdysozoa</taxon>
        <taxon>Arthropoda</taxon>
        <taxon>Hexapoda</taxon>
        <taxon>Collembola</taxon>
        <taxon>Symphypleona</taxon>
        <taxon>Sminthuridae</taxon>
        <taxon>Allacma</taxon>
    </lineage>
</organism>
<keyword evidence="1" id="KW-0732">Signal</keyword>
<dbReference type="Proteomes" id="UP000708208">
    <property type="component" value="Unassembled WGS sequence"/>
</dbReference>
<protein>
    <submittedName>
        <fullName evidence="2">Uncharacterized protein</fullName>
    </submittedName>
</protein>
<feature type="chain" id="PRO_5035219980" evidence="1">
    <location>
        <begin position="29"/>
        <end position="106"/>
    </location>
</feature>
<sequence>MISSAKFLSWLLVALFIVSMVSFEVVQAQCTGSCRNGRCVTFCNNTPRCQVVNDTRNVRGNRTWRNEAFRILGESLKAPWMVDGHPTLQPDLTQLVQLQDQTRPHE</sequence>
<evidence type="ECO:0000313" key="3">
    <source>
        <dbReference type="Proteomes" id="UP000708208"/>
    </source>
</evidence>
<dbReference type="EMBL" id="CAJVCH010264691">
    <property type="protein sequence ID" value="CAG7734186.1"/>
    <property type="molecule type" value="Genomic_DNA"/>
</dbReference>
<proteinExistence type="predicted"/>
<feature type="signal peptide" evidence="1">
    <location>
        <begin position="1"/>
        <end position="28"/>
    </location>
</feature>
<gene>
    <name evidence="2" type="ORF">AFUS01_LOCUS22589</name>
</gene>
<accession>A0A8J2KYH8</accession>
<reference evidence="2" key="1">
    <citation type="submission" date="2021-06" db="EMBL/GenBank/DDBJ databases">
        <authorList>
            <person name="Hodson N. C."/>
            <person name="Mongue J. A."/>
            <person name="Jaron S. K."/>
        </authorList>
    </citation>
    <scope>NUCLEOTIDE SEQUENCE</scope>
</reference>
<feature type="non-terminal residue" evidence="2">
    <location>
        <position position="1"/>
    </location>
</feature>
<evidence type="ECO:0000256" key="1">
    <source>
        <dbReference type="SAM" id="SignalP"/>
    </source>
</evidence>
<name>A0A8J2KYH8_9HEXA</name>
<keyword evidence="3" id="KW-1185">Reference proteome</keyword>